<feature type="transmembrane region" description="Helical" evidence="9">
    <location>
        <begin position="874"/>
        <end position="894"/>
    </location>
</feature>
<dbReference type="Pfam" id="PF16414">
    <property type="entry name" value="NPC1_N"/>
    <property type="match status" value="1"/>
</dbReference>
<evidence type="ECO:0000256" key="1">
    <source>
        <dbReference type="ARBA" id="ARBA00004141"/>
    </source>
</evidence>
<evidence type="ECO:0000256" key="7">
    <source>
        <dbReference type="ARBA" id="ARBA00023136"/>
    </source>
</evidence>
<feature type="transmembrane region" description="Helical" evidence="9">
    <location>
        <begin position="1082"/>
        <end position="1106"/>
    </location>
</feature>
<dbReference type="InterPro" id="IPR053956">
    <property type="entry name" value="NPC1_MLD"/>
</dbReference>
<evidence type="ECO:0000259" key="10">
    <source>
        <dbReference type="PROSITE" id="PS50156"/>
    </source>
</evidence>
<feature type="transmembrane region" description="Helical" evidence="9">
    <location>
        <begin position="1517"/>
        <end position="1540"/>
    </location>
</feature>
<feature type="transmembrane region" description="Helical" evidence="9">
    <location>
        <begin position="1483"/>
        <end position="1505"/>
    </location>
</feature>
<feature type="transmembrane region" description="Helical" evidence="9">
    <location>
        <begin position="74"/>
        <end position="92"/>
    </location>
</feature>
<evidence type="ECO:0000256" key="8">
    <source>
        <dbReference type="ARBA" id="ARBA00023157"/>
    </source>
</evidence>
<dbReference type="GO" id="GO:0016020">
    <property type="term" value="C:membrane"/>
    <property type="evidence" value="ECO:0007669"/>
    <property type="project" value="UniProtKB-SubCell"/>
</dbReference>
<feature type="transmembrane region" description="Helical" evidence="9">
    <location>
        <begin position="839"/>
        <end position="862"/>
    </location>
</feature>
<dbReference type="GO" id="GO:0015918">
    <property type="term" value="P:sterol transport"/>
    <property type="evidence" value="ECO:0007669"/>
    <property type="project" value="TreeGrafter"/>
</dbReference>
<comment type="caution">
    <text evidence="11">The sequence shown here is derived from an EMBL/GenBank/DDBJ whole genome shotgun (WGS) entry which is preliminary data.</text>
</comment>
<dbReference type="InterPro" id="IPR004869">
    <property type="entry name" value="MMPL_dom"/>
</dbReference>
<dbReference type="Proteomes" id="UP000053237">
    <property type="component" value="Unassembled WGS sequence"/>
</dbReference>
<dbReference type="InParanoid" id="A0A024G6K6"/>
<protein>
    <recommendedName>
        <fullName evidence="10">SSD domain-containing protein</fullName>
    </recommendedName>
</protein>
<dbReference type="PROSITE" id="PS50156">
    <property type="entry name" value="SSD"/>
    <property type="match status" value="1"/>
</dbReference>
<evidence type="ECO:0000313" key="11">
    <source>
        <dbReference type="EMBL" id="CCI42491.1"/>
    </source>
</evidence>
<keyword evidence="12" id="KW-1185">Reference proteome</keyword>
<keyword evidence="3 9" id="KW-0812">Transmembrane</keyword>
<dbReference type="Gene3D" id="1.20.1640.10">
    <property type="entry name" value="Multidrug efflux transporter AcrB transmembrane domain"/>
    <property type="match status" value="2"/>
</dbReference>
<keyword evidence="7 9" id="KW-0472">Membrane</keyword>
<reference evidence="11 12" key="1">
    <citation type="submission" date="2012-05" db="EMBL/GenBank/DDBJ databases">
        <title>Recombination and specialization in a pathogen metapopulation.</title>
        <authorList>
            <person name="Gardiner A."/>
            <person name="Kemen E."/>
            <person name="Schultz-Larsen T."/>
            <person name="MacLean D."/>
            <person name="Van Oosterhout C."/>
            <person name="Jones J.D.G."/>
        </authorList>
    </citation>
    <scope>NUCLEOTIDE SEQUENCE [LARGE SCALE GENOMIC DNA]</scope>
    <source>
        <strain evidence="11 12">Ac Nc2</strain>
    </source>
</reference>
<feature type="transmembrane region" description="Helical" evidence="9">
    <location>
        <begin position="1441"/>
        <end position="1463"/>
    </location>
</feature>
<feature type="transmembrane region" description="Helical" evidence="9">
    <location>
        <begin position="1410"/>
        <end position="1429"/>
    </location>
</feature>
<evidence type="ECO:0000256" key="6">
    <source>
        <dbReference type="ARBA" id="ARBA00023055"/>
    </source>
</evidence>
<evidence type="ECO:0000313" key="12">
    <source>
        <dbReference type="Proteomes" id="UP000053237"/>
    </source>
</evidence>
<keyword evidence="5 9" id="KW-1133">Transmembrane helix</keyword>
<dbReference type="InterPro" id="IPR032190">
    <property type="entry name" value="NPC1_N"/>
</dbReference>
<dbReference type="PANTHER" id="PTHR45727">
    <property type="entry name" value="NPC INTRACELLULAR CHOLESTEROL TRANSPORTER 1"/>
    <property type="match status" value="1"/>
</dbReference>
<dbReference type="GO" id="GO:0032934">
    <property type="term" value="F:sterol binding"/>
    <property type="evidence" value="ECO:0007669"/>
    <property type="project" value="TreeGrafter"/>
</dbReference>
<keyword evidence="2" id="KW-0813">Transport</keyword>
<sequence length="1605" mass="180107">MWLFLAVTIAICLPSFRAWMEVLFAKLAVVFFNSLLPISIAVALIFIAALYLHFVVFHAPKILRVSKPVISTRLWKYLLLISACPGLYAWTLQSPRGFITSLQRKLTSNSTIPLDLAHLRQYLTMCPYSKKKECIENPWRFPELGQYTKGPGICVGLDAVPVKFTSSVAALPTRYTPIKAKDAILRGYQNKFSQWSVSNREQFEVDCPLLYNQTIAKGQDYLCCTESQYKGLQSQVRMIPGLCTSCKVNLRNVWCQYTCNPSNSEFIEPKYIRLSSPEDDAKPVVPFFEQVTYYAGADWIRDLYDYCKKDASLVFLCNPNEGCTDGFGLLKFMGQYKFGSIGSPGQIDFKTMEQMKEQQVKDDICPCVGKKDNCTAPLNHRLQSCANVCGSLCGVQPNAVRRYHEACYNPNVTFASLPARDSLPGVDAPPENAKWAPILNMLRKNLEGKMFGGLNLFLIIFGIIAGVCCIAVYLYVMIFRQKPQPSVDGNFTRWSIYSNAAVDEKVLSATDHFLMRWMKIWGLLVSTRPWIVIFVMLAVYTICAIGLYRVQVETDPVKLWVSESNQAYKERDRYGKMFMPFYRTEQVLMVPKDGGIIGREEYIKESIRIQEVVASITSTPPPNSAKSRVFLKDICWKATGTDCTVQSITQYFQNSMLHFRFYEKHGLVMQHFTNCLNSPANDDVRVCNKLQSSAAALNESIPRSMQYCPCLSSFGAPMNLYNVYLGGYPLAAETNSTLYLESEAFVSTTLVYNYQNPSQNEPAIRWERSFIERMKLETASNSLFNIYFMAEISVQDEISKESTGDALPAVLSYLLMIVYVCLGINRWNLNRQFFIVSKITVAFLGISCIILAVTATMGFFSWCGVKLQLVIIEVVPFLSLAIGVDNIFLLVHAVDEQQHVLRQGEPRLFFDMVHEEDITRRNQKVVGMATRLVSEGLQTIGPSIAVASMAEATAFALGCISSMPAVRYFAAFSSLAVLVNFFFQMTFLVAVITLDKRRELSGTYDLLCCIFRDRGRRFLPQIFYLRSNETDGSSMLEDEIYPYDSDLKTPQDEVVVAAGALSGTSSELQHQKMHFFDRCIELYACFLLHRVVKLVVLVLFMLWTLFSIASMEKIKLGLPQAESMPSKSYMTKYFDAIKVYLQTGPPIFFVVEGGYKRNPSAFDFSKPSIQAKFCRSRDFCSEYSIPKIIDALANEADKSITHISPGTTYSWEDDFWGFVSSDTDCCRLNARGEYMPIQADNAAYKLERSRARTCLPSSSHVPPIPKESFMSLFSIFATASAGSACSYGGGSIYRGQFSFDQHPVPVLNGSHAPIIVNKTSYGDALTAVSYMVTSTANPTQQSYIDSYKQARAIADWISKETGIDVWAYANTFVYFDQYLTIERDALLFVGLALGAIFILYMVYFGFRPAYPLIITGIALNMVIQVMGMMPALDIMLNGLSLVNLIIAAGISVEFSAHFVRVFAKMKPTIQSGDERAKAAFRRVLVSILFGITITKIIGLSALMLADSRIFQKYYFRMYMAVVVSGVLNGTVLLPVLLSIGADIKQLFAHKDGKKADHKTNMYSSRPSMNAVGTSSSRLAALSSTSYLAESRLEFDPEASMSKSTK</sequence>
<keyword evidence="8" id="KW-1015">Disulfide bond</keyword>
<organism evidence="11 12">
    <name type="scientific">Albugo candida</name>
    <dbReference type="NCBI Taxonomy" id="65357"/>
    <lineage>
        <taxon>Eukaryota</taxon>
        <taxon>Sar</taxon>
        <taxon>Stramenopiles</taxon>
        <taxon>Oomycota</taxon>
        <taxon>Peronosporomycetes</taxon>
        <taxon>Albuginales</taxon>
        <taxon>Albuginaceae</taxon>
        <taxon>Albugo</taxon>
    </lineage>
</organism>
<comment type="subcellular location">
    <subcellularLocation>
        <location evidence="1">Membrane</location>
        <topology evidence="1">Multi-pass membrane protein</topology>
    </subcellularLocation>
</comment>
<feature type="transmembrane region" description="Helical" evidence="9">
    <location>
        <begin position="520"/>
        <end position="548"/>
    </location>
</feature>
<feature type="transmembrane region" description="Helical" evidence="9">
    <location>
        <begin position="1385"/>
        <end position="1403"/>
    </location>
</feature>
<dbReference type="InterPro" id="IPR003392">
    <property type="entry name" value="PTHD_SSD"/>
</dbReference>
<dbReference type="PANTHER" id="PTHR45727:SF2">
    <property type="entry name" value="NPC INTRACELLULAR CHOLESTEROL TRANSPORTER 1"/>
    <property type="match status" value="1"/>
</dbReference>
<evidence type="ECO:0000256" key="9">
    <source>
        <dbReference type="SAM" id="Phobius"/>
    </source>
</evidence>
<dbReference type="EMBL" id="CAIX01000034">
    <property type="protein sequence ID" value="CCI42491.1"/>
    <property type="molecule type" value="Genomic_DNA"/>
</dbReference>
<evidence type="ECO:0000256" key="3">
    <source>
        <dbReference type="ARBA" id="ARBA00022692"/>
    </source>
</evidence>
<evidence type="ECO:0000256" key="2">
    <source>
        <dbReference type="ARBA" id="ARBA00022448"/>
    </source>
</evidence>
<proteinExistence type="predicted"/>
<dbReference type="Pfam" id="PF03176">
    <property type="entry name" value="MMPL"/>
    <property type="match status" value="1"/>
</dbReference>
<dbReference type="STRING" id="65357.A0A024G6K6"/>
<evidence type="ECO:0000256" key="4">
    <source>
        <dbReference type="ARBA" id="ARBA00022729"/>
    </source>
</evidence>
<evidence type="ECO:0000256" key="5">
    <source>
        <dbReference type="ARBA" id="ARBA00022989"/>
    </source>
</evidence>
<dbReference type="Pfam" id="PF02460">
    <property type="entry name" value="Patched"/>
    <property type="match status" value="1"/>
</dbReference>
<name>A0A024G6K6_9STRA</name>
<keyword evidence="4" id="KW-0732">Signal</keyword>
<gene>
    <name evidence="11" type="ORF">BN9_032750</name>
</gene>
<dbReference type="InterPro" id="IPR000731">
    <property type="entry name" value="SSD"/>
</dbReference>
<accession>A0A024G6K6</accession>
<feature type="transmembrane region" description="Helical" evidence="9">
    <location>
        <begin position="806"/>
        <end position="827"/>
    </location>
</feature>
<feature type="domain" description="SSD" evidence="10">
    <location>
        <begin position="805"/>
        <end position="994"/>
    </location>
</feature>
<feature type="transmembrane region" description="Helical" evidence="9">
    <location>
        <begin position="969"/>
        <end position="994"/>
    </location>
</feature>
<dbReference type="Pfam" id="PF22314">
    <property type="entry name" value="NPC1_MLD"/>
    <property type="match status" value="1"/>
</dbReference>
<feature type="transmembrane region" description="Helical" evidence="9">
    <location>
        <begin position="450"/>
        <end position="476"/>
    </location>
</feature>
<feature type="transmembrane region" description="Helical" evidence="9">
    <location>
        <begin position="27"/>
        <end position="54"/>
    </location>
</feature>
<keyword evidence="6" id="KW-0445">Lipid transport</keyword>
<dbReference type="SUPFAM" id="SSF82866">
    <property type="entry name" value="Multidrug efflux transporter AcrB transmembrane domain"/>
    <property type="match status" value="2"/>
</dbReference>
<dbReference type="OrthoDB" id="6510177at2759"/>